<sequence length="109" mass="12517">MEPSIIGMFWYKPENYSAFLDIFEDALKLPASYDLWLIKAYQACELPDLKGRHIHRVETEPDLFLAWCYRNHMNVDSSARTAYSNMVAAQVARGEIPLLPVIDSASKNH</sequence>
<accession>A0A0S2KE52</accession>
<proteinExistence type="predicted"/>
<dbReference type="AlphaFoldDB" id="A0A0S2KE52"/>
<keyword evidence="2" id="KW-1185">Reference proteome</keyword>
<evidence type="ECO:0000313" key="1">
    <source>
        <dbReference type="EMBL" id="ALO46593.1"/>
    </source>
</evidence>
<organism evidence="1 2">
    <name type="scientific">Pseudohongiella spirulinae</name>
    <dbReference type="NCBI Taxonomy" id="1249552"/>
    <lineage>
        <taxon>Bacteria</taxon>
        <taxon>Pseudomonadati</taxon>
        <taxon>Pseudomonadota</taxon>
        <taxon>Gammaproteobacteria</taxon>
        <taxon>Pseudomonadales</taxon>
        <taxon>Pseudohongiellaceae</taxon>
        <taxon>Pseudohongiella</taxon>
    </lineage>
</organism>
<protein>
    <submittedName>
        <fullName evidence="1">Uncharacterized protein</fullName>
    </submittedName>
</protein>
<dbReference type="Proteomes" id="UP000065641">
    <property type="component" value="Chromosome"/>
</dbReference>
<name>A0A0S2KE52_9GAMM</name>
<dbReference type="KEGG" id="pspi:PS2015_1950"/>
<gene>
    <name evidence="1" type="ORF">PS2015_1950</name>
</gene>
<dbReference type="OrthoDB" id="6638191at2"/>
<dbReference type="STRING" id="1249552.PS2015_1950"/>
<evidence type="ECO:0000313" key="2">
    <source>
        <dbReference type="Proteomes" id="UP000065641"/>
    </source>
</evidence>
<dbReference type="RefSeq" id="WP_058022066.1">
    <property type="nucleotide sequence ID" value="NZ_CP013189.1"/>
</dbReference>
<reference evidence="1 2" key="1">
    <citation type="submission" date="2015-11" db="EMBL/GenBank/DDBJ databases">
        <authorList>
            <person name="Zhang Y."/>
            <person name="Guo Z."/>
        </authorList>
    </citation>
    <scope>NUCLEOTIDE SEQUENCE [LARGE SCALE GENOMIC DNA]</scope>
    <source>
        <strain evidence="1 2">KCTC 32221</strain>
    </source>
</reference>
<dbReference type="EMBL" id="CP013189">
    <property type="protein sequence ID" value="ALO46593.1"/>
    <property type="molecule type" value="Genomic_DNA"/>
</dbReference>